<organism evidence="2 3">
    <name type="scientific">Oesophagostomum dentatum</name>
    <name type="common">Nodular worm</name>
    <dbReference type="NCBI Taxonomy" id="61180"/>
    <lineage>
        <taxon>Eukaryota</taxon>
        <taxon>Metazoa</taxon>
        <taxon>Ecdysozoa</taxon>
        <taxon>Nematoda</taxon>
        <taxon>Chromadorea</taxon>
        <taxon>Rhabditida</taxon>
        <taxon>Rhabditina</taxon>
        <taxon>Rhabditomorpha</taxon>
        <taxon>Strongyloidea</taxon>
        <taxon>Strongylidae</taxon>
        <taxon>Oesophagostomum</taxon>
    </lineage>
</organism>
<name>A0A0B1SLD8_OESDE</name>
<dbReference type="EMBL" id="KN567234">
    <property type="protein sequence ID" value="KHJ84681.1"/>
    <property type="molecule type" value="Genomic_DNA"/>
</dbReference>
<evidence type="ECO:0000313" key="2">
    <source>
        <dbReference type="EMBL" id="KHJ84681.1"/>
    </source>
</evidence>
<proteinExistence type="predicted"/>
<reference evidence="2 3" key="1">
    <citation type="submission" date="2014-03" db="EMBL/GenBank/DDBJ databases">
        <title>Draft genome of the hookworm Oesophagostomum dentatum.</title>
        <authorList>
            <person name="Mitreva M."/>
        </authorList>
    </citation>
    <scope>NUCLEOTIDE SEQUENCE [LARGE SCALE GENOMIC DNA]</scope>
    <source>
        <strain evidence="2 3">OD-Hann</strain>
    </source>
</reference>
<feature type="non-terminal residue" evidence="2">
    <location>
        <position position="1"/>
    </location>
</feature>
<dbReference type="AlphaFoldDB" id="A0A0B1SLD8"/>
<evidence type="ECO:0000313" key="3">
    <source>
        <dbReference type="Proteomes" id="UP000053660"/>
    </source>
</evidence>
<evidence type="ECO:0000256" key="1">
    <source>
        <dbReference type="SAM" id="MobiDB-lite"/>
    </source>
</evidence>
<sequence>LEVAATAVEEAEADTLPAEAATPSLQADTSRHHLTRLAEDTPEAVEAVVTAVLWEAEAMVEAVEDTLAQHNHPHQCLRQQHQCRPNQLLWHHHHPAAKAATNSGSSAERSSWLQRHSRPRQTIFVHIVPRTF</sequence>
<feature type="region of interest" description="Disordered" evidence="1">
    <location>
        <begin position="1"/>
        <end position="39"/>
    </location>
</feature>
<accession>A0A0B1SLD8</accession>
<protein>
    <submittedName>
        <fullName evidence="2">Uncharacterized protein</fullName>
    </submittedName>
</protein>
<keyword evidence="3" id="KW-1185">Reference proteome</keyword>
<gene>
    <name evidence="2" type="ORF">OESDEN_15602</name>
</gene>
<dbReference type="Proteomes" id="UP000053660">
    <property type="component" value="Unassembled WGS sequence"/>
</dbReference>